<sequence>MTAIAKFVGLLLFFVLLLAGGMMFTKLVLSPVAMVTKTFDADNVIYNYEWFKRQYNDIVAFNQKIDIAQSQISRFEESAGPRTNWTFEDKQEANRLSSVVLGLRNQRESMIAEYNAKSSMVNRSIFKTGDLPERID</sequence>
<organism evidence="1 2">
    <name type="scientific">Rhizobium phage RHph_Y68</name>
    <dbReference type="NCBI Taxonomy" id="2509787"/>
    <lineage>
        <taxon>Viruses</taxon>
        <taxon>Duplodnaviria</taxon>
        <taxon>Heunggongvirae</taxon>
        <taxon>Uroviricota</taxon>
        <taxon>Caudoviricetes</taxon>
        <taxon>Pootjesviridae</taxon>
        <taxon>Staniewskivirinae</taxon>
        <taxon>Trinifflemingvirus</taxon>
        <taxon>Trinifflemingvirus Y68</taxon>
    </lineage>
</organism>
<protein>
    <submittedName>
        <fullName evidence="1">Uncharacterized protein</fullName>
    </submittedName>
</protein>
<accession>A0A7S5R555</accession>
<evidence type="ECO:0000313" key="2">
    <source>
        <dbReference type="Proteomes" id="UP000605518"/>
    </source>
</evidence>
<proteinExistence type="predicted"/>
<reference evidence="1" key="1">
    <citation type="submission" date="2020-01" db="EMBL/GenBank/DDBJ databases">
        <title>Patterns of diversity and host range of bacteriophage communities associated with bean-nodulatin bacteria.</title>
        <authorList>
            <person name="Vann Cauwenberghe J."/>
            <person name="Santamaria R.I."/>
            <person name="Bustos P."/>
            <person name="Juarez S."/>
            <person name="Gonzalez V."/>
        </authorList>
    </citation>
    <scope>NUCLEOTIDE SEQUENCE</scope>
</reference>
<name>A0A7S5R555_9CAUD</name>
<evidence type="ECO:0000313" key="1">
    <source>
        <dbReference type="EMBL" id="QIG68155.1"/>
    </source>
</evidence>
<dbReference type="EMBL" id="MN988486">
    <property type="protein sequence ID" value="QIG68155.1"/>
    <property type="molecule type" value="Genomic_DNA"/>
</dbReference>
<keyword evidence="2" id="KW-1185">Reference proteome</keyword>
<dbReference type="Proteomes" id="UP000605518">
    <property type="component" value="Segment"/>
</dbReference>
<gene>
    <name evidence="1" type="ORF">EVB55_220</name>
</gene>